<name>A0A345PGX3_9BACI</name>
<sequence length="43" mass="5111">MFKRTLYCSNCNREVQDGEEIYAKVKAPKNTIMVEIKAYLKRK</sequence>
<keyword evidence="2" id="KW-1185">Reference proteome</keyword>
<dbReference type="RefSeq" id="WP_114916541.1">
    <property type="nucleotide sequence ID" value="NZ_CP024848.1"/>
</dbReference>
<dbReference type="EMBL" id="CP024848">
    <property type="protein sequence ID" value="AXI09253.1"/>
    <property type="molecule type" value="Genomic_DNA"/>
</dbReference>
<organism evidence="1 2">
    <name type="scientific">Oceanobacillus zhaokaii</name>
    <dbReference type="NCBI Taxonomy" id="2052660"/>
    <lineage>
        <taxon>Bacteria</taxon>
        <taxon>Bacillati</taxon>
        <taxon>Bacillota</taxon>
        <taxon>Bacilli</taxon>
        <taxon>Bacillales</taxon>
        <taxon>Bacillaceae</taxon>
        <taxon>Oceanobacillus</taxon>
    </lineage>
</organism>
<protein>
    <submittedName>
        <fullName evidence="1">Fe3+ hydroxamate ABC transporter substrate-binding protein</fullName>
    </submittedName>
</protein>
<gene>
    <name evidence="1" type="ORF">CUC15_10065</name>
</gene>
<evidence type="ECO:0000313" key="2">
    <source>
        <dbReference type="Proteomes" id="UP000253908"/>
    </source>
</evidence>
<reference evidence="2" key="1">
    <citation type="submission" date="2017-11" db="EMBL/GenBank/DDBJ databases">
        <authorList>
            <person name="Zhu W."/>
        </authorList>
    </citation>
    <scope>NUCLEOTIDE SEQUENCE [LARGE SCALE GENOMIC DNA]</scope>
    <source>
        <strain evidence="2">160</strain>
    </source>
</reference>
<accession>A0A345PGX3</accession>
<dbReference type="OrthoDB" id="2353934at2"/>
<dbReference type="AlphaFoldDB" id="A0A345PGX3"/>
<dbReference type="Proteomes" id="UP000253908">
    <property type="component" value="Chromosome"/>
</dbReference>
<proteinExistence type="predicted"/>
<evidence type="ECO:0000313" key="1">
    <source>
        <dbReference type="EMBL" id="AXI09253.1"/>
    </source>
</evidence>
<dbReference type="KEGG" id="ocn:CUC15_10065"/>